<dbReference type="PIRSF" id="PIRSF005091">
    <property type="entry name" value="Mmb_sulf_HI1246"/>
    <property type="match status" value="1"/>
</dbReference>
<evidence type="ECO:0000256" key="9">
    <source>
        <dbReference type="SAM" id="Phobius"/>
    </source>
</evidence>
<evidence type="ECO:0000256" key="8">
    <source>
        <dbReference type="PIRSR" id="PIRSR005091-3"/>
    </source>
</evidence>
<dbReference type="eggNOG" id="COG1368">
    <property type="taxonomic scope" value="Bacteria"/>
</dbReference>
<evidence type="ECO:0000256" key="6">
    <source>
        <dbReference type="PIRSR" id="PIRSR005091-1"/>
    </source>
</evidence>
<dbReference type="GO" id="GO:0046872">
    <property type="term" value="F:metal ion binding"/>
    <property type="evidence" value="ECO:0007669"/>
    <property type="project" value="UniProtKB-KW"/>
</dbReference>
<dbReference type="GO" id="GO:0005886">
    <property type="term" value="C:plasma membrane"/>
    <property type="evidence" value="ECO:0007669"/>
    <property type="project" value="UniProtKB-SubCell"/>
</dbReference>
<dbReference type="PANTHER" id="PTHR47371">
    <property type="entry name" value="LIPOTEICHOIC ACID SYNTHASE"/>
    <property type="match status" value="1"/>
</dbReference>
<feature type="binding site" evidence="8">
    <location>
        <position position="424"/>
    </location>
    <ligand>
        <name>Mn(2+)</name>
        <dbReference type="ChEBI" id="CHEBI:29035"/>
    </ligand>
</feature>
<evidence type="ECO:0000256" key="3">
    <source>
        <dbReference type="ARBA" id="ARBA00022692"/>
    </source>
</evidence>
<accession>L8JWX1</accession>
<feature type="transmembrane region" description="Helical" evidence="9">
    <location>
        <begin position="6"/>
        <end position="22"/>
    </location>
</feature>
<dbReference type="Gene3D" id="3.40.720.10">
    <property type="entry name" value="Alkaline Phosphatase, subunit A"/>
    <property type="match status" value="1"/>
</dbReference>
<feature type="binding site" evidence="8">
    <location>
        <position position="255"/>
    </location>
    <ligand>
        <name>Mn(2+)</name>
        <dbReference type="ChEBI" id="CHEBI:29035"/>
    </ligand>
</feature>
<keyword evidence="7" id="KW-0464">Manganese</keyword>
<evidence type="ECO:0000256" key="2">
    <source>
        <dbReference type="ARBA" id="ARBA00022475"/>
    </source>
</evidence>
<proteinExistence type="predicted"/>
<dbReference type="Proteomes" id="UP000011135">
    <property type="component" value="Unassembled WGS sequence"/>
</dbReference>
<evidence type="ECO:0000313" key="12">
    <source>
        <dbReference type="Proteomes" id="UP000011135"/>
    </source>
</evidence>
<keyword evidence="5 9" id="KW-0472">Membrane</keyword>
<dbReference type="Pfam" id="PF00884">
    <property type="entry name" value="Sulfatase"/>
    <property type="match status" value="1"/>
</dbReference>
<evidence type="ECO:0000313" key="11">
    <source>
        <dbReference type="EMBL" id="ELR73576.1"/>
    </source>
</evidence>
<dbReference type="STRING" id="1237149.C900_02661"/>
<keyword evidence="4 9" id="KW-1133">Transmembrane helix</keyword>
<feature type="binding site" evidence="8">
    <location>
        <position position="425"/>
    </location>
    <ligand>
        <name>Mn(2+)</name>
        <dbReference type="ChEBI" id="CHEBI:29035"/>
    </ligand>
</feature>
<feature type="transmembrane region" description="Helical" evidence="9">
    <location>
        <begin position="27"/>
        <end position="50"/>
    </location>
</feature>
<keyword evidence="3 9" id="KW-0812">Transmembrane</keyword>
<feature type="transmembrane region" description="Helical" evidence="9">
    <location>
        <begin position="70"/>
        <end position="95"/>
    </location>
</feature>
<evidence type="ECO:0000259" key="10">
    <source>
        <dbReference type="Pfam" id="PF00884"/>
    </source>
</evidence>
<evidence type="ECO:0000256" key="5">
    <source>
        <dbReference type="ARBA" id="ARBA00023136"/>
    </source>
</evidence>
<dbReference type="EMBL" id="AMZN01000004">
    <property type="protein sequence ID" value="ELR73576.1"/>
    <property type="molecule type" value="Genomic_DNA"/>
</dbReference>
<keyword evidence="12" id="KW-1185">Reference proteome</keyword>
<name>L8JWX1_9BACT</name>
<feature type="active site" evidence="6">
    <location>
        <position position="255"/>
    </location>
</feature>
<comment type="caution">
    <text evidence="11">The sequence shown here is derived from an EMBL/GenBank/DDBJ whole genome shotgun (WGS) entry which is preliminary data.</text>
</comment>
<reference evidence="11 12" key="1">
    <citation type="submission" date="2012-12" db="EMBL/GenBank/DDBJ databases">
        <title>Genome assembly of Fulvivirga imtechensis AK7.</title>
        <authorList>
            <person name="Nupur N."/>
            <person name="Khatri I."/>
            <person name="Kumar R."/>
            <person name="Subramanian S."/>
            <person name="Pinnaka A."/>
        </authorList>
    </citation>
    <scope>NUCLEOTIDE SEQUENCE [LARGE SCALE GENOMIC DNA]</scope>
    <source>
        <strain evidence="11 12">AK7</strain>
    </source>
</reference>
<dbReference type="PATRIC" id="fig|1237149.3.peg.352"/>
<organism evidence="11 12">
    <name type="scientific">Fulvivirga imtechensis AK7</name>
    <dbReference type="NCBI Taxonomy" id="1237149"/>
    <lineage>
        <taxon>Bacteria</taxon>
        <taxon>Pseudomonadati</taxon>
        <taxon>Bacteroidota</taxon>
        <taxon>Cytophagia</taxon>
        <taxon>Cytophagales</taxon>
        <taxon>Fulvivirgaceae</taxon>
        <taxon>Fulvivirga</taxon>
    </lineage>
</organism>
<dbReference type="InterPro" id="IPR017850">
    <property type="entry name" value="Alkaline_phosphatase_core_sf"/>
</dbReference>
<dbReference type="Gene3D" id="3.30.1120.80">
    <property type="match status" value="1"/>
</dbReference>
<protein>
    <submittedName>
        <fullName evidence="11">Putative sulfatase</fullName>
    </submittedName>
</protein>
<feature type="transmembrane region" description="Helical" evidence="9">
    <location>
        <begin position="115"/>
        <end position="137"/>
    </location>
</feature>
<dbReference type="SUPFAM" id="SSF53649">
    <property type="entry name" value="Alkaline phosphatase-like"/>
    <property type="match status" value="1"/>
</dbReference>
<dbReference type="AlphaFoldDB" id="L8JWX1"/>
<keyword evidence="2" id="KW-1003">Cell membrane</keyword>
<feature type="binding site" evidence="8">
    <location>
        <position position="215"/>
    </location>
    <ligand>
        <name>Mn(2+)</name>
        <dbReference type="ChEBI" id="CHEBI:29035"/>
    </ligand>
</feature>
<evidence type="ECO:0000256" key="7">
    <source>
        <dbReference type="PIRSR" id="PIRSR005091-2"/>
    </source>
</evidence>
<dbReference type="PANTHER" id="PTHR47371:SF3">
    <property type="entry name" value="PHOSPHOGLYCEROL TRANSFERASE I"/>
    <property type="match status" value="1"/>
</dbReference>
<keyword evidence="7" id="KW-0479">Metal-binding</keyword>
<gene>
    <name evidence="11" type="ORF">C900_02661</name>
</gene>
<dbReference type="InterPro" id="IPR000917">
    <property type="entry name" value="Sulfatase_N"/>
</dbReference>
<feature type="binding site" evidence="7">
    <location>
        <position position="370"/>
    </location>
    <ligand>
        <name>substrate</name>
    </ligand>
</feature>
<dbReference type="CDD" id="cd16015">
    <property type="entry name" value="LTA_synthase"/>
    <property type="match status" value="1"/>
</dbReference>
<comment type="subcellular location">
    <subcellularLocation>
        <location evidence="1">Cell membrane</location>
        <topology evidence="1">Multi-pass membrane protein</topology>
    </subcellularLocation>
</comment>
<sequence length="553" mass="62128">MGYFLLIPGLLIVSTVYFRAAVLKNLLWVYTVILLIISLLLVIVDLEIYSHWGFRLDATPLLYIGEGTPIAIETSAVVRLLMLWAIFLAAFVMLFKKLVIDKVNGLEMTDWRTSAVMLVLTALMIAPIRGTVGVAPINTGVVYFHPTNIYANHAAINAIWNTGYALRKAGRLKYPGNFLEKSKTEKYFNELYASDGPTEKVLNTDQPNVIIIILESYTYQFLEPLGGIPGVAPNLSKLAEEGMLFTNMYASGDRTDKGIVSILSGYPAQPLSSIIKYPKKTQSLPFLNREFREMGYYTSFTYGGNIDFANFRSYLSNAQFDNITHSEHFPANLNNSKWGVHDEYVFERFLQESNEAKTPFFKVMLSLSSHEPFDVPMETVIEGDDDKSMFLNSAHYTDRALGKFFDQAKASAWWKNTLVVITADHGHALPDNKGVTNPNRFKIPMIWTGGALAKADTVINSFTSQTDIANTILGQLGKNNNKFKFSQNVLKTDKEGFAVYIYNNGFGFTAPGKHIVYDNIGQRYLTKKGITGEADLDKSKAYMQTLYHDFNNR</sequence>
<evidence type="ECO:0000256" key="4">
    <source>
        <dbReference type="ARBA" id="ARBA00022989"/>
    </source>
</evidence>
<dbReference type="InterPro" id="IPR012160">
    <property type="entry name" value="LtaS-like"/>
</dbReference>
<feature type="domain" description="Sulfatase N-terminal" evidence="10">
    <location>
        <begin position="207"/>
        <end position="477"/>
    </location>
</feature>
<dbReference type="InterPro" id="IPR050448">
    <property type="entry name" value="OpgB/LTA_synthase_biosynth"/>
</dbReference>
<evidence type="ECO:0000256" key="1">
    <source>
        <dbReference type="ARBA" id="ARBA00004651"/>
    </source>
</evidence>